<feature type="compositionally biased region" description="Basic residues" evidence="9">
    <location>
        <begin position="47"/>
        <end position="59"/>
    </location>
</feature>
<dbReference type="GO" id="GO:0003723">
    <property type="term" value="F:RNA binding"/>
    <property type="evidence" value="ECO:0007669"/>
    <property type="project" value="TreeGrafter"/>
</dbReference>
<evidence type="ECO:0000256" key="2">
    <source>
        <dbReference type="ARBA" id="ARBA00022664"/>
    </source>
</evidence>
<evidence type="ECO:0000256" key="1">
    <source>
        <dbReference type="ARBA" id="ARBA00004123"/>
    </source>
</evidence>
<dbReference type="PANTHER" id="PTHR46543">
    <property type="entry name" value="ZINC FINGER CCHC DOMAIN-CONTAINING PROTEIN 7"/>
    <property type="match status" value="1"/>
</dbReference>
<feature type="compositionally biased region" description="Low complexity" evidence="9">
    <location>
        <begin position="35"/>
        <end position="46"/>
    </location>
</feature>
<dbReference type="PANTHER" id="PTHR46543:SF1">
    <property type="entry name" value="ZINC FINGER CCHC DOMAIN-CONTAINING PROTEIN 7"/>
    <property type="match status" value="1"/>
</dbReference>
<evidence type="ECO:0000256" key="6">
    <source>
        <dbReference type="ARBA" id="ARBA00022833"/>
    </source>
</evidence>
<feature type="domain" description="CCHC-type" evidence="10">
    <location>
        <begin position="373"/>
        <end position="388"/>
    </location>
</feature>
<dbReference type="STRING" id="1314778.A0A5C3PXU9"/>
<feature type="compositionally biased region" description="Basic and acidic residues" evidence="9">
    <location>
        <begin position="542"/>
        <end position="551"/>
    </location>
</feature>
<keyword evidence="7" id="KW-0539">Nucleus</keyword>
<reference evidence="11 12" key="1">
    <citation type="journal article" date="2019" name="Nat. Ecol. Evol.">
        <title>Megaphylogeny resolves global patterns of mushroom evolution.</title>
        <authorList>
            <person name="Varga T."/>
            <person name="Krizsan K."/>
            <person name="Foldi C."/>
            <person name="Dima B."/>
            <person name="Sanchez-Garcia M."/>
            <person name="Sanchez-Ramirez S."/>
            <person name="Szollosi G.J."/>
            <person name="Szarkandi J.G."/>
            <person name="Papp V."/>
            <person name="Albert L."/>
            <person name="Andreopoulos W."/>
            <person name="Angelini C."/>
            <person name="Antonin V."/>
            <person name="Barry K.W."/>
            <person name="Bougher N.L."/>
            <person name="Buchanan P."/>
            <person name="Buyck B."/>
            <person name="Bense V."/>
            <person name="Catcheside P."/>
            <person name="Chovatia M."/>
            <person name="Cooper J."/>
            <person name="Damon W."/>
            <person name="Desjardin D."/>
            <person name="Finy P."/>
            <person name="Geml J."/>
            <person name="Haridas S."/>
            <person name="Hughes K."/>
            <person name="Justo A."/>
            <person name="Karasinski D."/>
            <person name="Kautmanova I."/>
            <person name="Kiss B."/>
            <person name="Kocsube S."/>
            <person name="Kotiranta H."/>
            <person name="LaButti K.M."/>
            <person name="Lechner B.E."/>
            <person name="Liimatainen K."/>
            <person name="Lipzen A."/>
            <person name="Lukacs Z."/>
            <person name="Mihaltcheva S."/>
            <person name="Morgado L.N."/>
            <person name="Niskanen T."/>
            <person name="Noordeloos M.E."/>
            <person name="Ohm R.A."/>
            <person name="Ortiz-Santana B."/>
            <person name="Ovrebo C."/>
            <person name="Racz N."/>
            <person name="Riley R."/>
            <person name="Savchenko A."/>
            <person name="Shiryaev A."/>
            <person name="Soop K."/>
            <person name="Spirin V."/>
            <person name="Szebenyi C."/>
            <person name="Tomsovsky M."/>
            <person name="Tulloss R.E."/>
            <person name="Uehling J."/>
            <person name="Grigoriev I.V."/>
            <person name="Vagvolgyi C."/>
            <person name="Papp T."/>
            <person name="Martin F.M."/>
            <person name="Miettinen O."/>
            <person name="Hibbett D.S."/>
            <person name="Nagy L.G."/>
        </authorList>
    </citation>
    <scope>NUCLEOTIDE SEQUENCE [LARGE SCALE GENOMIC DNA]</scope>
    <source>
        <strain evidence="11 12">HHB13444</strain>
    </source>
</reference>
<evidence type="ECO:0000256" key="3">
    <source>
        <dbReference type="ARBA" id="ARBA00022723"/>
    </source>
</evidence>
<dbReference type="GO" id="GO:0071036">
    <property type="term" value="P:nuclear polyadenylation-dependent snoRNA catabolic process"/>
    <property type="evidence" value="ECO:0007669"/>
    <property type="project" value="TreeGrafter"/>
</dbReference>
<feature type="compositionally biased region" description="Gly residues" evidence="9">
    <location>
        <begin position="599"/>
        <end position="614"/>
    </location>
</feature>
<dbReference type="GO" id="GO:0071037">
    <property type="term" value="P:nuclear polyadenylation-dependent snRNA catabolic process"/>
    <property type="evidence" value="ECO:0007669"/>
    <property type="project" value="TreeGrafter"/>
</dbReference>
<feature type="compositionally biased region" description="Acidic residues" evidence="9">
    <location>
        <begin position="12"/>
        <end position="32"/>
    </location>
</feature>
<comment type="subcellular location">
    <subcellularLocation>
        <location evidence="1">Nucleus</location>
    </subcellularLocation>
</comment>
<feature type="domain" description="CCHC-type" evidence="10">
    <location>
        <begin position="458"/>
        <end position="471"/>
    </location>
</feature>
<evidence type="ECO:0000256" key="4">
    <source>
        <dbReference type="ARBA" id="ARBA00022737"/>
    </source>
</evidence>
<keyword evidence="2" id="KW-0507">mRNA processing</keyword>
<keyword evidence="4" id="KW-0677">Repeat</keyword>
<feature type="compositionally biased region" description="Polar residues" evidence="9">
    <location>
        <begin position="82"/>
        <end position="95"/>
    </location>
</feature>
<evidence type="ECO:0000256" key="9">
    <source>
        <dbReference type="SAM" id="MobiDB-lite"/>
    </source>
</evidence>
<feature type="compositionally biased region" description="Basic and acidic residues" evidence="9">
    <location>
        <begin position="659"/>
        <end position="673"/>
    </location>
</feature>
<dbReference type="GO" id="GO:0071038">
    <property type="term" value="P:TRAMP-dependent tRNA surveillance pathway"/>
    <property type="evidence" value="ECO:0007669"/>
    <property type="project" value="TreeGrafter"/>
</dbReference>
<dbReference type="GO" id="GO:0006397">
    <property type="term" value="P:mRNA processing"/>
    <property type="evidence" value="ECO:0007669"/>
    <property type="project" value="UniProtKB-KW"/>
</dbReference>
<evidence type="ECO:0000259" key="10">
    <source>
        <dbReference type="PROSITE" id="PS50158"/>
    </source>
</evidence>
<dbReference type="PROSITE" id="PS50158">
    <property type="entry name" value="ZF_CCHC"/>
    <property type="match status" value="2"/>
</dbReference>
<name>A0A5C3PXU9_9APHY</name>
<keyword evidence="5 8" id="KW-0863">Zinc-finger</keyword>
<organism evidence="11 12">
    <name type="scientific">Polyporus arcularius HHB13444</name>
    <dbReference type="NCBI Taxonomy" id="1314778"/>
    <lineage>
        <taxon>Eukaryota</taxon>
        <taxon>Fungi</taxon>
        <taxon>Dikarya</taxon>
        <taxon>Basidiomycota</taxon>
        <taxon>Agaricomycotina</taxon>
        <taxon>Agaricomycetes</taxon>
        <taxon>Polyporales</taxon>
        <taxon>Polyporaceae</taxon>
        <taxon>Polyporus</taxon>
    </lineage>
</organism>
<feature type="compositionally biased region" description="Basic and acidic residues" evidence="9">
    <location>
        <begin position="1"/>
        <end position="11"/>
    </location>
</feature>
<keyword evidence="12" id="KW-1185">Reference proteome</keyword>
<dbReference type="InParanoid" id="A0A5C3PXU9"/>
<protein>
    <recommendedName>
        <fullName evidence="10">CCHC-type domain-containing protein</fullName>
    </recommendedName>
</protein>
<feature type="compositionally biased region" description="Basic and acidic residues" evidence="9">
    <location>
        <begin position="615"/>
        <end position="624"/>
    </location>
</feature>
<accession>A0A5C3PXU9</accession>
<dbReference type="SMART" id="SM00343">
    <property type="entry name" value="ZnF_C2HC"/>
    <property type="match status" value="5"/>
</dbReference>
<dbReference type="GO" id="GO:0071035">
    <property type="term" value="P:nuclear polyadenylation-dependent rRNA catabolic process"/>
    <property type="evidence" value="ECO:0007669"/>
    <property type="project" value="TreeGrafter"/>
</dbReference>
<feature type="compositionally biased region" description="Basic and acidic residues" evidence="9">
    <location>
        <begin position="109"/>
        <end position="129"/>
    </location>
</feature>
<dbReference type="SUPFAM" id="SSF57756">
    <property type="entry name" value="Retrovirus zinc finger-like domains"/>
    <property type="match status" value="1"/>
</dbReference>
<dbReference type="Proteomes" id="UP000308197">
    <property type="component" value="Unassembled WGS sequence"/>
</dbReference>
<keyword evidence="6" id="KW-0862">Zinc</keyword>
<dbReference type="AlphaFoldDB" id="A0A5C3PXU9"/>
<dbReference type="InterPro" id="IPR036875">
    <property type="entry name" value="Znf_CCHC_sf"/>
</dbReference>
<feature type="region of interest" description="Disordered" evidence="9">
    <location>
        <begin position="528"/>
        <end position="681"/>
    </location>
</feature>
<proteinExistence type="predicted"/>
<dbReference type="Gene3D" id="4.10.60.10">
    <property type="entry name" value="Zinc finger, CCHC-type"/>
    <property type="match status" value="2"/>
</dbReference>
<dbReference type="InterPro" id="IPR001878">
    <property type="entry name" value="Znf_CCHC"/>
</dbReference>
<dbReference type="GO" id="GO:0071039">
    <property type="term" value="P:nuclear polyadenylation-dependent CUT catabolic process"/>
    <property type="evidence" value="ECO:0007669"/>
    <property type="project" value="TreeGrafter"/>
</dbReference>
<dbReference type="EMBL" id="ML210979">
    <property type="protein sequence ID" value="TFK93619.1"/>
    <property type="molecule type" value="Genomic_DNA"/>
</dbReference>
<evidence type="ECO:0000256" key="7">
    <source>
        <dbReference type="ARBA" id="ARBA00023242"/>
    </source>
</evidence>
<feature type="region of interest" description="Disordered" evidence="9">
    <location>
        <begin position="1"/>
        <end position="225"/>
    </location>
</feature>
<dbReference type="GO" id="GO:0071031">
    <property type="term" value="P:nuclear mRNA surveillance of mRNA 3'-end processing"/>
    <property type="evidence" value="ECO:0007669"/>
    <property type="project" value="TreeGrafter"/>
</dbReference>
<evidence type="ECO:0000256" key="8">
    <source>
        <dbReference type="PROSITE-ProRule" id="PRU00047"/>
    </source>
</evidence>
<dbReference type="GO" id="GO:0008270">
    <property type="term" value="F:zinc ion binding"/>
    <property type="evidence" value="ECO:0007669"/>
    <property type="project" value="UniProtKB-KW"/>
</dbReference>
<evidence type="ECO:0000313" key="12">
    <source>
        <dbReference type="Proteomes" id="UP000308197"/>
    </source>
</evidence>
<feature type="compositionally biased region" description="Basic and acidic residues" evidence="9">
    <location>
        <begin position="144"/>
        <end position="188"/>
    </location>
</feature>
<feature type="compositionally biased region" description="Basic residues" evidence="9">
    <location>
        <begin position="189"/>
        <end position="208"/>
    </location>
</feature>
<feature type="non-terminal residue" evidence="11">
    <location>
        <position position="681"/>
    </location>
</feature>
<keyword evidence="3" id="KW-0479">Metal-binding</keyword>
<dbReference type="GO" id="GO:0031499">
    <property type="term" value="C:TRAMP complex"/>
    <property type="evidence" value="ECO:0007669"/>
    <property type="project" value="TreeGrafter"/>
</dbReference>
<dbReference type="InterPro" id="IPR051644">
    <property type="entry name" value="TRAMP_AT-DNA-binding"/>
</dbReference>
<sequence length="681" mass="75642">MASQAKEHEIIDLTEPDVIELDSEGEVVDETADVTPGTPNGTGKPGQAKKRRRKRRKKPYGANTPAQEGAEDVGSASAEASRAQSPTLQVENLVNGSGSGSGGTGRKRSLADRLEDVPNEDRRNGKEEDASGGQQRGERRRNKERAEGRERDRHREREHGGERRREQDRRSPRRDREQEEEKDRDGDRPRRRSRSRERDRERRKKKRDKLQAPAPESDAQLFFEDVTPAEIPGVVKPSQSVAGPSNPAVVDLTGDSQSDNALLLPAHVSVTENGEDAEAGPLTVPIPEGSDDDEDYIDYLDYDDDRRAGMVRYWELDKLDAQEAKASKPTRFVCKKCGAEGEHKTYECPVLICLTCGARDEHSTRSCPISKVCFTCGMKGHINRTCPNRGKGGANQSYQDCDRCGARSHRTNECPTLWRMYRYVEDEVRQETLRTREEKRVLPLGQGGEGYIATDEWCYNCGGSGHLGDDCTAIPHHADLPNEHSAFSLYNILSGPFSSEATAARPAKRAPRDWEAAAAFADGYGFTAPMEVGKQGKRKQRDRLERRQRELEDAEDDQDDWFGGARSRARSGPQDNRGQGRGGGSSKPNGSGKIQFHFKGGGSAQGGGSSQGGGREAKRQRTGYDDLPGPSRETDSIQIRGAARKPSHSSASSRNRSRNRYDYDRDRDRDSQRGPRYRGGY</sequence>
<dbReference type="Pfam" id="PF00098">
    <property type="entry name" value="zf-CCHC"/>
    <property type="match status" value="1"/>
</dbReference>
<evidence type="ECO:0000313" key="11">
    <source>
        <dbReference type="EMBL" id="TFK93619.1"/>
    </source>
</evidence>
<evidence type="ECO:0000256" key="5">
    <source>
        <dbReference type="ARBA" id="ARBA00022771"/>
    </source>
</evidence>
<gene>
    <name evidence="11" type="ORF">K466DRAFT_469908</name>
</gene>